<dbReference type="Proteomes" id="UP000239462">
    <property type="component" value="Chromosome"/>
</dbReference>
<organism evidence="2 5">
    <name type="scientific">Methanococcus maripaludis</name>
    <name type="common">Methanococcus deltae</name>
    <dbReference type="NCBI Taxonomy" id="39152"/>
    <lineage>
        <taxon>Archaea</taxon>
        <taxon>Methanobacteriati</taxon>
        <taxon>Methanobacteriota</taxon>
        <taxon>Methanomada group</taxon>
        <taxon>Methanococci</taxon>
        <taxon>Methanococcales</taxon>
        <taxon>Methanococcaceae</taxon>
        <taxon>Methanococcus</taxon>
    </lineage>
</organism>
<dbReference type="EMBL" id="CP026606">
    <property type="protein sequence ID" value="AVB76374.1"/>
    <property type="molecule type" value="Genomic_DNA"/>
</dbReference>
<dbReference type="EMBL" id="JACHED010000004">
    <property type="protein sequence ID" value="MBB6497645.1"/>
    <property type="molecule type" value="Genomic_DNA"/>
</dbReference>
<evidence type="ECO:0000313" key="4">
    <source>
        <dbReference type="EMBL" id="MBB6497645.1"/>
    </source>
</evidence>
<dbReference type="InterPro" id="IPR004365">
    <property type="entry name" value="NA-bd_OB_tRNA"/>
</dbReference>
<evidence type="ECO:0000313" key="6">
    <source>
        <dbReference type="Proteomes" id="UP000567099"/>
    </source>
</evidence>
<reference evidence="2" key="2">
    <citation type="submission" date="2018-02" db="EMBL/GenBank/DDBJ databases">
        <title>Complete genome sequence of the Methanococcus maripaludis type strain JJ (DSM 2067), a model for selenoprotein synthesis in Archaea.</title>
        <authorList>
            <person name="Poehlein A."/>
            <person name="Heym D."/>
            <person name="Quitzke V."/>
            <person name="Fersch J."/>
            <person name="Daniel R."/>
            <person name="Rother M."/>
        </authorList>
    </citation>
    <scope>NUCLEOTIDE SEQUENCE [LARGE SCALE GENOMIC DNA]</scope>
    <source>
        <strain evidence="2">DSM 2067</strain>
    </source>
</reference>
<dbReference type="GeneID" id="36102052"/>
<dbReference type="KEGG" id="mmad:MMJJ_09660"/>
<evidence type="ECO:0000313" key="2">
    <source>
        <dbReference type="EMBL" id="AVB76374.1"/>
    </source>
</evidence>
<dbReference type="Pfam" id="PF01336">
    <property type="entry name" value="tRNA_anti-codon"/>
    <property type="match status" value="1"/>
</dbReference>
<dbReference type="SUPFAM" id="SSF50249">
    <property type="entry name" value="Nucleic acid-binding proteins"/>
    <property type="match status" value="1"/>
</dbReference>
<proteinExistence type="predicted"/>
<dbReference type="AlphaFoldDB" id="A0A2L1CAJ8"/>
<evidence type="ECO:0000313" key="7">
    <source>
        <dbReference type="Proteomes" id="UP000590564"/>
    </source>
</evidence>
<dbReference type="InterPro" id="IPR012340">
    <property type="entry name" value="NA-bd_OB-fold"/>
</dbReference>
<gene>
    <name evidence="3" type="ORF">HNP94_001844</name>
    <name evidence="4" type="ORF">HNP96_001693</name>
    <name evidence="2" type="ORF">MMJJ_09660</name>
</gene>
<dbReference type="EMBL" id="JACDUO010000003">
    <property type="protein sequence ID" value="MBA2864816.1"/>
    <property type="molecule type" value="Genomic_DNA"/>
</dbReference>
<sequence length="128" mass="14622">MRIPAKKIPINEITSGKFVETEGQWESNYIVTKTSKQVSRVALYGIIVSKYSNTAKEFCSITVEDLTGDIRVSGFKGMAKKLETFKKGDVVLVVGRLRKDLKENIYVFPEIVREVEADEFFLNVFENY</sequence>
<reference evidence="3 6" key="3">
    <citation type="submission" date="2020-07" db="EMBL/GenBank/DDBJ databases">
        <title>Genomic Encyclopedia of Type Strains, Phase IV (KMG-V): Genome sequencing to study the core and pangenomes of soil and plant-associated prokaryotes.</title>
        <authorList>
            <person name="Whitman W."/>
        </authorList>
    </citation>
    <scope>NUCLEOTIDE SEQUENCE [LARGE SCALE GENOMIC DNA]</scope>
    <source>
        <strain evidence="3 6">C13</strain>
        <strain evidence="4 7">D1</strain>
    </source>
</reference>
<dbReference type="GO" id="GO:0003676">
    <property type="term" value="F:nucleic acid binding"/>
    <property type="evidence" value="ECO:0007669"/>
    <property type="project" value="InterPro"/>
</dbReference>
<protein>
    <submittedName>
        <fullName evidence="2">OB-fold nucleic acid binding domain protein</fullName>
    </submittedName>
</protein>
<evidence type="ECO:0000313" key="3">
    <source>
        <dbReference type="EMBL" id="MBA2864816.1"/>
    </source>
</evidence>
<dbReference type="Proteomes" id="UP000567099">
    <property type="component" value="Unassembled WGS sequence"/>
</dbReference>
<evidence type="ECO:0000313" key="5">
    <source>
        <dbReference type="Proteomes" id="UP000239462"/>
    </source>
</evidence>
<accession>A0A2L1CAJ8</accession>
<dbReference type="RefSeq" id="WP_104837910.1">
    <property type="nucleotide sequence ID" value="NZ_CP026606.1"/>
</dbReference>
<feature type="domain" description="OB" evidence="1">
    <location>
        <begin position="41"/>
        <end position="106"/>
    </location>
</feature>
<evidence type="ECO:0000259" key="1">
    <source>
        <dbReference type="Pfam" id="PF01336"/>
    </source>
</evidence>
<reference evidence="5" key="1">
    <citation type="journal article" date="2018" name="Genome Announc.">
        <title>Complete Genome Sequence of the Methanococcus maripaludis Type Strain JJ (DSM 2067), a Model for Selenoprotein Synthesis in Archaea.</title>
        <authorList>
            <person name="Poehlein A."/>
            <person name="Heym D."/>
            <person name="Quitzke V."/>
            <person name="Fersch J."/>
            <person name="Daniel R."/>
            <person name="Rother M."/>
        </authorList>
    </citation>
    <scope>NUCLEOTIDE SEQUENCE [LARGE SCALE GENOMIC DNA]</scope>
    <source>
        <strain evidence="5">DSM 2067</strain>
    </source>
</reference>
<dbReference type="Gene3D" id="2.40.50.140">
    <property type="entry name" value="Nucleic acid-binding proteins"/>
    <property type="match status" value="1"/>
</dbReference>
<dbReference type="Proteomes" id="UP000590564">
    <property type="component" value="Unassembled WGS sequence"/>
</dbReference>
<name>A0A2L1CAJ8_METMI</name>